<feature type="domain" description="DNA-3-methyladenine glycosylase AlkA N-terminal" evidence="7">
    <location>
        <begin position="8"/>
        <end position="119"/>
    </location>
</feature>
<sequence length="289" mass="32075">MINKGDAMFTLRYQPPYDWPWMLRFLSDRAVAGIEEVSESRYRRTLAIGVHQGWFSVTPHPARATLTLDMSDGLLPVAEAVQVRVARLFDLDFDPTPMLETLGPLAASRPGLRLPGSVDVFEQGVRAILGQLVSVAMAAKLTGKVVQAVGAPLEDGTGWRFPTPEEMAGAEPATLKALGMPLMRAGALIQLAHEHLAGRFPITCPEDVAAGVKALTQLPGIGPWTANYFAMRGWQAPDIFLPDDYLIKQRFAPMTPAQIRRYAARWQPWRTYALLHIWYAQDWQTPLSE</sequence>
<evidence type="ECO:0000259" key="7">
    <source>
        <dbReference type="SMART" id="SM01009"/>
    </source>
</evidence>
<proteinExistence type="inferred from homology"/>
<dbReference type="InterPro" id="IPR000035">
    <property type="entry name" value="Alkylbase_DNA_glycsylse_CS"/>
</dbReference>
<gene>
    <name evidence="8" type="primary">alkA</name>
    <name evidence="8" type="ordered locus">Ctu_27660</name>
</gene>
<dbReference type="Pfam" id="PF06029">
    <property type="entry name" value="AlkA_N"/>
    <property type="match status" value="1"/>
</dbReference>
<evidence type="ECO:0000259" key="6">
    <source>
        <dbReference type="SMART" id="SM00478"/>
    </source>
</evidence>
<dbReference type="GO" id="GO:0006307">
    <property type="term" value="P:DNA alkylation repair"/>
    <property type="evidence" value="ECO:0007669"/>
    <property type="project" value="TreeGrafter"/>
</dbReference>
<name>C9XVZ1_CROTZ</name>
<comment type="similarity">
    <text evidence="2">Belongs to the alkylbase DNA glycosidase AlkA family.</text>
</comment>
<dbReference type="GO" id="GO:0005737">
    <property type="term" value="C:cytoplasm"/>
    <property type="evidence" value="ECO:0007669"/>
    <property type="project" value="TreeGrafter"/>
</dbReference>
<keyword evidence="8" id="KW-0326">Glycosidase</keyword>
<dbReference type="GO" id="GO:0032131">
    <property type="term" value="F:alkylated DNA binding"/>
    <property type="evidence" value="ECO:0007669"/>
    <property type="project" value="TreeGrafter"/>
</dbReference>
<dbReference type="SMART" id="SM00478">
    <property type="entry name" value="ENDO3c"/>
    <property type="match status" value="1"/>
</dbReference>
<dbReference type="InterPro" id="IPR003265">
    <property type="entry name" value="HhH-GPD_domain"/>
</dbReference>
<dbReference type="Pfam" id="PF00730">
    <property type="entry name" value="HhH-GPD"/>
    <property type="match status" value="1"/>
</dbReference>
<dbReference type="NCBIfam" id="NF007641">
    <property type="entry name" value="PRK10308.1"/>
    <property type="match status" value="1"/>
</dbReference>
<dbReference type="GO" id="GO:0006285">
    <property type="term" value="P:base-excision repair, AP site formation"/>
    <property type="evidence" value="ECO:0007669"/>
    <property type="project" value="TreeGrafter"/>
</dbReference>
<dbReference type="SUPFAM" id="SSF55945">
    <property type="entry name" value="TATA-box binding protein-like"/>
    <property type="match status" value="1"/>
</dbReference>
<keyword evidence="9" id="KW-1185">Reference proteome</keyword>
<evidence type="ECO:0000256" key="1">
    <source>
        <dbReference type="ARBA" id="ARBA00000086"/>
    </source>
</evidence>
<dbReference type="Gene3D" id="3.30.310.20">
    <property type="entry name" value="DNA-3-methyladenine glycosylase AlkA, N-terminal domain"/>
    <property type="match status" value="1"/>
</dbReference>
<dbReference type="PATRIC" id="fig|693216.3.peg.2614"/>
<dbReference type="KEGG" id="ctu:CTU_27660"/>
<keyword evidence="5" id="KW-0234">DNA repair</keyword>
<comment type="catalytic activity">
    <reaction evidence="1">
        <text>Hydrolysis of alkylated DNA, releasing 3-methyladenine, 3-methylguanine, 7-methylguanine and 7-methyladenine.</text>
        <dbReference type="EC" id="3.2.2.21"/>
    </reaction>
</comment>
<dbReference type="GO" id="GO:0008725">
    <property type="term" value="F:DNA-3-methyladenine glycosylase activity"/>
    <property type="evidence" value="ECO:0007669"/>
    <property type="project" value="TreeGrafter"/>
</dbReference>
<dbReference type="InterPro" id="IPR023170">
    <property type="entry name" value="HhH_base_excis_C"/>
</dbReference>
<dbReference type="SUPFAM" id="SSF48150">
    <property type="entry name" value="DNA-glycosylase"/>
    <property type="match status" value="1"/>
</dbReference>
<keyword evidence="4" id="KW-0227">DNA damage</keyword>
<dbReference type="InterPro" id="IPR037046">
    <property type="entry name" value="AlkA_N_sf"/>
</dbReference>
<organism evidence="8 9">
    <name type="scientific">Cronobacter turicensis (strain DSM 18703 / CCUG 55852 / LMG 23827 / z3032)</name>
    <dbReference type="NCBI Taxonomy" id="693216"/>
    <lineage>
        <taxon>Bacteria</taxon>
        <taxon>Pseudomonadati</taxon>
        <taxon>Pseudomonadota</taxon>
        <taxon>Gammaproteobacteria</taxon>
        <taxon>Enterobacterales</taxon>
        <taxon>Enterobacteriaceae</taxon>
        <taxon>Cronobacter</taxon>
    </lineage>
</organism>
<evidence type="ECO:0000256" key="5">
    <source>
        <dbReference type="ARBA" id="ARBA00023204"/>
    </source>
</evidence>
<dbReference type="InterPro" id="IPR010316">
    <property type="entry name" value="AlkA_N"/>
</dbReference>
<dbReference type="EC" id="3.2.2.21" evidence="3"/>
<dbReference type="GO" id="GO:0043916">
    <property type="term" value="F:DNA-7-methylguanine glycosylase activity"/>
    <property type="evidence" value="ECO:0007669"/>
    <property type="project" value="TreeGrafter"/>
</dbReference>
<evidence type="ECO:0000256" key="2">
    <source>
        <dbReference type="ARBA" id="ARBA00010817"/>
    </source>
</evidence>
<dbReference type="Gene3D" id="1.10.1670.10">
    <property type="entry name" value="Helix-hairpin-Helix base-excision DNA repair enzymes (C-terminal)"/>
    <property type="match status" value="1"/>
</dbReference>
<keyword evidence="8" id="KW-0378">Hydrolase</keyword>
<accession>C9XVZ1</accession>
<dbReference type="InterPro" id="IPR011257">
    <property type="entry name" value="DNA_glycosylase"/>
</dbReference>
<dbReference type="AlphaFoldDB" id="C9XVZ1"/>
<evidence type="ECO:0000256" key="3">
    <source>
        <dbReference type="ARBA" id="ARBA00012000"/>
    </source>
</evidence>
<evidence type="ECO:0000256" key="4">
    <source>
        <dbReference type="ARBA" id="ARBA00022763"/>
    </source>
</evidence>
<dbReference type="HOGENOM" id="CLU_000445_72_3_6"/>
<dbReference type="PANTHER" id="PTHR43003">
    <property type="entry name" value="DNA-3-METHYLADENINE GLYCOSYLASE"/>
    <property type="match status" value="1"/>
</dbReference>
<dbReference type="Gene3D" id="1.10.340.30">
    <property type="entry name" value="Hypothetical protein, domain 2"/>
    <property type="match status" value="1"/>
</dbReference>
<dbReference type="SMART" id="SM01009">
    <property type="entry name" value="AlkA_N"/>
    <property type="match status" value="1"/>
</dbReference>
<dbReference type="InterPro" id="IPR051912">
    <property type="entry name" value="Alkylbase_DNA_Glycosylase/TA"/>
</dbReference>
<feature type="domain" description="HhH-GPD" evidence="6">
    <location>
        <begin position="129"/>
        <end position="282"/>
    </location>
</feature>
<reference evidence="8 9" key="1">
    <citation type="journal article" date="2010" name="J. Bacteriol.">
        <title>Complete Genome Sequence of Cronobacter turicensis LMG 23827, a foodborne pathogen causing deaths in neonates.</title>
        <authorList>
            <person name="Stephan R."/>
            <person name="Lehner A."/>
            <person name="Tischler P."/>
            <person name="Rattei T."/>
        </authorList>
    </citation>
    <scope>NUCLEOTIDE SEQUENCE [LARGE SCALE GENOMIC DNA]</scope>
    <source>
        <strain evidence="9">DSM 18703 / CCUG 55852 / LMG 23827 / z3032</strain>
    </source>
</reference>
<reference evidence="9" key="2">
    <citation type="journal article" date="2011" name="J. Bacteriol.">
        <title>Complete genome sequence of Cronobacter turicensis LMG 23827, a food-borne pathogen causing deaths in neonates.</title>
        <authorList>
            <person name="Stephan R."/>
            <person name="Lehner A."/>
            <person name="Tischler P."/>
            <person name="Rattei T."/>
        </authorList>
    </citation>
    <scope>NUCLEOTIDE SEQUENCE [LARGE SCALE GENOMIC DNA]</scope>
    <source>
        <strain evidence="9">DSM 18703 / CCUG 55852 / LMG 23827 / z3032</strain>
    </source>
</reference>
<dbReference type="CDD" id="cd00056">
    <property type="entry name" value="ENDO3c"/>
    <property type="match status" value="1"/>
</dbReference>
<dbReference type="EMBL" id="FN543093">
    <property type="protein sequence ID" value="CBA32136.1"/>
    <property type="molecule type" value="Genomic_DNA"/>
</dbReference>
<protein>
    <recommendedName>
        <fullName evidence="3">DNA-3-methyladenine glycosylase II</fullName>
        <ecNumber evidence="3">3.2.2.21</ecNumber>
    </recommendedName>
</protein>
<dbReference type="PANTHER" id="PTHR43003:SF13">
    <property type="entry name" value="DNA-3-METHYLADENINE GLYCOSYLASE 2"/>
    <property type="match status" value="1"/>
</dbReference>
<dbReference type="GO" id="GO:0032993">
    <property type="term" value="C:protein-DNA complex"/>
    <property type="evidence" value="ECO:0007669"/>
    <property type="project" value="TreeGrafter"/>
</dbReference>
<evidence type="ECO:0000313" key="9">
    <source>
        <dbReference type="Proteomes" id="UP000002069"/>
    </source>
</evidence>
<dbReference type="PROSITE" id="PS00516">
    <property type="entry name" value="ALKYLBASE_DNA_GLYCOS"/>
    <property type="match status" value="1"/>
</dbReference>
<dbReference type="Proteomes" id="UP000002069">
    <property type="component" value="Chromosome"/>
</dbReference>
<evidence type="ECO:0000313" key="8">
    <source>
        <dbReference type="EMBL" id="CBA32136.1"/>
    </source>
</evidence>